<name>A0A8H5GNZ0_9AGAR</name>
<evidence type="ECO:0000259" key="2">
    <source>
        <dbReference type="Pfam" id="PF13919"/>
    </source>
</evidence>
<sequence length="345" mass="38928">MSKRSTRQNTSPTRQKRKVNEVETTDTPVSKAERLLKYPKSTLTTIDISDLINASTWEILSPESRERLVKLLPPTAFVGYEPSYDRSHPSQSSSTDAMDVDTTFEPNPDILDPSVFTDSHFLAAARTFQDHIYSGWLTDSHKEKVRQYETGIRDGTLAAPWKDEEWERDNAEDDETSSAPADRASTSKACKNNAIEIRLLELAKKSVIRVGDIIAYKRVFTAVNLTVEKDVLVDEINSKGTITVLLQSGTVQHLPTQLLFPDPSDPPAPTQSMEIITPTMLETGILDVDGRIEKSKRPNGNAWKCFTLYRWREDAETNFNLDDVRGGRENHGTLYYLRQSFASEN</sequence>
<evidence type="ECO:0000313" key="3">
    <source>
        <dbReference type="EMBL" id="KAF5368413.1"/>
    </source>
</evidence>
<feature type="region of interest" description="Disordered" evidence="1">
    <location>
        <begin position="159"/>
        <end position="187"/>
    </location>
</feature>
<proteinExistence type="predicted"/>
<reference evidence="3 4" key="1">
    <citation type="journal article" date="2020" name="ISME J.">
        <title>Uncovering the hidden diversity of litter-decomposition mechanisms in mushroom-forming fungi.</title>
        <authorList>
            <person name="Floudas D."/>
            <person name="Bentzer J."/>
            <person name="Ahren D."/>
            <person name="Johansson T."/>
            <person name="Persson P."/>
            <person name="Tunlid A."/>
        </authorList>
    </citation>
    <scope>NUCLEOTIDE SEQUENCE [LARGE SCALE GENOMIC DNA]</scope>
    <source>
        <strain evidence="3 4">CBS 291.85</strain>
    </source>
</reference>
<dbReference type="Proteomes" id="UP000559256">
    <property type="component" value="Unassembled WGS sequence"/>
</dbReference>
<dbReference type="InterPro" id="IPR028020">
    <property type="entry name" value="ASX_DEUBAD_dom"/>
</dbReference>
<dbReference type="OrthoDB" id="2289918at2759"/>
<feature type="region of interest" description="Disordered" evidence="1">
    <location>
        <begin position="1"/>
        <end position="33"/>
    </location>
</feature>
<accession>A0A8H5GNZ0</accession>
<dbReference type="EMBL" id="JAACJM010000015">
    <property type="protein sequence ID" value="KAF5368413.1"/>
    <property type="molecule type" value="Genomic_DNA"/>
</dbReference>
<evidence type="ECO:0000256" key="1">
    <source>
        <dbReference type="SAM" id="MobiDB-lite"/>
    </source>
</evidence>
<dbReference type="Pfam" id="PF13919">
    <property type="entry name" value="ASXH"/>
    <property type="match status" value="1"/>
</dbReference>
<gene>
    <name evidence="3" type="ORF">D9758_002351</name>
</gene>
<protein>
    <recommendedName>
        <fullName evidence="2">ASX DEUBAD domain-containing protein</fullName>
    </recommendedName>
</protein>
<evidence type="ECO:0000313" key="4">
    <source>
        <dbReference type="Proteomes" id="UP000559256"/>
    </source>
</evidence>
<keyword evidence="4" id="KW-1185">Reference proteome</keyword>
<comment type="caution">
    <text evidence="3">The sequence shown here is derived from an EMBL/GenBank/DDBJ whole genome shotgun (WGS) entry which is preliminary data.</text>
</comment>
<organism evidence="3 4">
    <name type="scientific">Tetrapyrgos nigripes</name>
    <dbReference type="NCBI Taxonomy" id="182062"/>
    <lineage>
        <taxon>Eukaryota</taxon>
        <taxon>Fungi</taxon>
        <taxon>Dikarya</taxon>
        <taxon>Basidiomycota</taxon>
        <taxon>Agaricomycotina</taxon>
        <taxon>Agaricomycetes</taxon>
        <taxon>Agaricomycetidae</taxon>
        <taxon>Agaricales</taxon>
        <taxon>Marasmiineae</taxon>
        <taxon>Marasmiaceae</taxon>
        <taxon>Tetrapyrgos</taxon>
    </lineage>
</organism>
<feature type="domain" description="ASX DEUBAD" evidence="2">
    <location>
        <begin position="27"/>
        <end position="170"/>
    </location>
</feature>
<dbReference type="AlphaFoldDB" id="A0A8H5GNZ0"/>